<comment type="caution">
    <text evidence="8">The sequence shown here is derived from an EMBL/GenBank/DDBJ whole genome shotgun (WGS) entry which is preliminary data.</text>
</comment>
<name>A0A8X8YPR5_SALSN</name>
<dbReference type="EMBL" id="PNBA02000002">
    <property type="protein sequence ID" value="KAG6433895.1"/>
    <property type="molecule type" value="Genomic_DNA"/>
</dbReference>
<feature type="compositionally biased region" description="Polar residues" evidence="6">
    <location>
        <begin position="129"/>
        <end position="150"/>
    </location>
</feature>
<gene>
    <name evidence="8" type="ORF">SASPL_105514</name>
</gene>
<keyword evidence="5 7" id="KW-0472">Membrane</keyword>
<comment type="similarity">
    <text evidence="2">Belongs to the UPF0496 family.</text>
</comment>
<evidence type="ECO:0000313" key="9">
    <source>
        <dbReference type="Proteomes" id="UP000298416"/>
    </source>
</evidence>
<protein>
    <submittedName>
        <fullName evidence="8">Uncharacterized protein</fullName>
    </submittedName>
</protein>
<dbReference type="PANTHER" id="PTHR31113:SF5">
    <property type="entry name" value="OS04G0405700 PROTEIN"/>
    <property type="match status" value="1"/>
</dbReference>
<evidence type="ECO:0000256" key="6">
    <source>
        <dbReference type="SAM" id="MobiDB-lite"/>
    </source>
</evidence>
<keyword evidence="3 7" id="KW-0812">Transmembrane</keyword>
<reference evidence="8" key="1">
    <citation type="submission" date="2018-01" db="EMBL/GenBank/DDBJ databases">
        <authorList>
            <person name="Mao J.F."/>
        </authorList>
    </citation>
    <scope>NUCLEOTIDE SEQUENCE</scope>
    <source>
        <strain evidence="8">Huo1</strain>
        <tissue evidence="8">Leaf</tissue>
    </source>
</reference>
<dbReference type="GO" id="GO:0016020">
    <property type="term" value="C:membrane"/>
    <property type="evidence" value="ECO:0007669"/>
    <property type="project" value="UniProtKB-SubCell"/>
</dbReference>
<accession>A0A8X8YPR5</accession>
<sequence length="487" mass="55072">MRITTRRLQASGIQFPYVQSPHNLECFDFSQSSDTVNHPDLDIFLNGKRFRLYASKALEESPRILSASFPFHKHDNLQSSDLDLSGSHASLWTTKRLCLCRYGFGPCRLSHMTGQETSISCPKPPPPLSTNGGISAPASQDNTPTSSVHLSPTVNLSREYYLAVQTSSYSEIRRKFYSGPLDQSVGRVDVFEEPQLLEHILRPSRESLQEALTLIKPNSLTHIAATYFDHSEHSSRLYLLLYQRIRNTRLLYTPMHNLLDELPVDIHSDYYSLSPSQCDLAFNVFLQFDCAENPFLSPDSHSFTNTRQRLTQLREELDHHLKKSQSRLHLIRRCSRGSAICLIAATVGVVVSAVTIATHALVALVACPICHAILPSNMTKKENIHLSQLDAAAKGAYVLRNDLDTIDRLVARLCAAVENDKLLIHLGLERGRDKYSIQEIVKQLQRNRPNFVQQLVDLEEHLFLCFAAINRARLLLLQEIQMHQNPA</sequence>
<dbReference type="PANTHER" id="PTHR31113">
    <property type="entry name" value="UPF0496 PROTEIN 3-RELATED"/>
    <property type="match status" value="1"/>
</dbReference>
<comment type="subcellular location">
    <subcellularLocation>
        <location evidence="1">Membrane</location>
    </subcellularLocation>
</comment>
<dbReference type="InterPro" id="IPR007749">
    <property type="entry name" value="DUF677"/>
</dbReference>
<organism evidence="8">
    <name type="scientific">Salvia splendens</name>
    <name type="common">Scarlet sage</name>
    <dbReference type="NCBI Taxonomy" id="180675"/>
    <lineage>
        <taxon>Eukaryota</taxon>
        <taxon>Viridiplantae</taxon>
        <taxon>Streptophyta</taxon>
        <taxon>Embryophyta</taxon>
        <taxon>Tracheophyta</taxon>
        <taxon>Spermatophyta</taxon>
        <taxon>Magnoliopsida</taxon>
        <taxon>eudicotyledons</taxon>
        <taxon>Gunneridae</taxon>
        <taxon>Pentapetalae</taxon>
        <taxon>asterids</taxon>
        <taxon>lamiids</taxon>
        <taxon>Lamiales</taxon>
        <taxon>Lamiaceae</taxon>
        <taxon>Nepetoideae</taxon>
        <taxon>Mentheae</taxon>
        <taxon>Salviinae</taxon>
        <taxon>Salvia</taxon>
        <taxon>Salvia subgen. Calosphace</taxon>
        <taxon>core Calosphace</taxon>
    </lineage>
</organism>
<feature type="region of interest" description="Disordered" evidence="6">
    <location>
        <begin position="115"/>
        <end position="150"/>
    </location>
</feature>
<evidence type="ECO:0000256" key="1">
    <source>
        <dbReference type="ARBA" id="ARBA00004370"/>
    </source>
</evidence>
<keyword evidence="4 7" id="KW-1133">Transmembrane helix</keyword>
<dbReference type="Pfam" id="PF05055">
    <property type="entry name" value="DUF677"/>
    <property type="match status" value="1"/>
</dbReference>
<dbReference type="AlphaFoldDB" id="A0A8X8YPR5"/>
<evidence type="ECO:0000256" key="4">
    <source>
        <dbReference type="ARBA" id="ARBA00022989"/>
    </source>
</evidence>
<evidence type="ECO:0000313" key="8">
    <source>
        <dbReference type="EMBL" id="KAG6433895.1"/>
    </source>
</evidence>
<evidence type="ECO:0000256" key="5">
    <source>
        <dbReference type="ARBA" id="ARBA00023136"/>
    </source>
</evidence>
<proteinExistence type="inferred from homology"/>
<dbReference type="Proteomes" id="UP000298416">
    <property type="component" value="Unassembled WGS sequence"/>
</dbReference>
<evidence type="ECO:0000256" key="7">
    <source>
        <dbReference type="SAM" id="Phobius"/>
    </source>
</evidence>
<keyword evidence="9" id="KW-1185">Reference proteome</keyword>
<evidence type="ECO:0000256" key="2">
    <source>
        <dbReference type="ARBA" id="ARBA00009074"/>
    </source>
</evidence>
<evidence type="ECO:0000256" key="3">
    <source>
        <dbReference type="ARBA" id="ARBA00022692"/>
    </source>
</evidence>
<feature type="transmembrane region" description="Helical" evidence="7">
    <location>
        <begin position="339"/>
        <end position="366"/>
    </location>
</feature>
<reference evidence="8" key="2">
    <citation type="submission" date="2020-08" db="EMBL/GenBank/DDBJ databases">
        <title>Plant Genome Project.</title>
        <authorList>
            <person name="Zhang R.-G."/>
        </authorList>
    </citation>
    <scope>NUCLEOTIDE SEQUENCE</scope>
    <source>
        <strain evidence="8">Huo1</strain>
        <tissue evidence="8">Leaf</tissue>
    </source>
</reference>